<dbReference type="OrthoDB" id="9997870at2"/>
<accession>U5NMU8</accession>
<dbReference type="EMBL" id="CP000144">
    <property type="protein sequence ID" value="AGY32461.1"/>
    <property type="molecule type" value="Genomic_DNA"/>
</dbReference>
<evidence type="ECO:0000313" key="2">
    <source>
        <dbReference type="Proteomes" id="UP000002703"/>
    </source>
</evidence>
<sequence length="89" mass="9487">MTDVIEAAWAETGPDADGNCFFWCVGKPLYGAGAEHRPTITRITVQEDLPGLHCNMRRVCVWVGEAMVAEAPVATIKAIGYPVPKGAAS</sequence>
<reference evidence="2" key="1">
    <citation type="submission" date="2005-09" db="EMBL/GenBank/DDBJ databases">
        <title>Complete sequence of chromosome 2 of Rhodobacter sphaeroides 2.4.1.</title>
        <authorList>
            <person name="Copeland A."/>
            <person name="Lucas S."/>
            <person name="Lapidus A."/>
            <person name="Barry K."/>
            <person name="Detter J.C."/>
            <person name="Glavina T."/>
            <person name="Hammon N."/>
            <person name="Israni S."/>
            <person name="Pitluck S."/>
            <person name="Richardson P."/>
            <person name="Mackenzie C."/>
            <person name="Choudhary M."/>
            <person name="Larimer F."/>
            <person name="Hauser L.J."/>
            <person name="Land M."/>
            <person name="Donohue T.J."/>
            <person name="Kaplan S."/>
        </authorList>
    </citation>
    <scope>NUCLEOTIDE SEQUENCE [LARGE SCALE GENOMIC DNA]</scope>
    <source>
        <strain evidence="2">ATCC 17023 / DSM 158 / JCM 6121 / CCUG 31486 / LMG 2827 / NBRC 12203 / NCIMB 8253 / ATH 2.4.1.</strain>
    </source>
</reference>
<evidence type="ECO:0000313" key="1">
    <source>
        <dbReference type="EMBL" id="AGY32461.1"/>
    </source>
</evidence>
<dbReference type="AlphaFoldDB" id="U5NMU8"/>
<keyword evidence="2" id="KW-1185">Reference proteome</keyword>
<proteinExistence type="predicted"/>
<gene>
    <name evidence="1" type="ORF">RSP_7600</name>
</gene>
<dbReference type="Proteomes" id="UP000002703">
    <property type="component" value="Chromosome 2"/>
</dbReference>
<name>U5NMU8_CERS4</name>
<dbReference type="RefSeq" id="WP_017140355.1">
    <property type="nucleotide sequence ID" value="NC_007494.2"/>
</dbReference>
<protein>
    <submittedName>
        <fullName evidence="1">Uncharacterized protein</fullName>
    </submittedName>
</protein>
<dbReference type="GeneID" id="17312422"/>
<dbReference type="KEGG" id="rsp:RSP_7600"/>
<organism evidence="1 2">
    <name type="scientific">Cereibacter sphaeroides (strain ATCC 17023 / DSM 158 / JCM 6121 / CCUG 31486 / LMG 2827 / NBRC 12203 / NCIMB 8253 / ATH 2.4.1.)</name>
    <name type="common">Rhodobacter sphaeroides</name>
    <dbReference type="NCBI Taxonomy" id="272943"/>
    <lineage>
        <taxon>Bacteria</taxon>
        <taxon>Pseudomonadati</taxon>
        <taxon>Pseudomonadota</taxon>
        <taxon>Alphaproteobacteria</taxon>
        <taxon>Rhodobacterales</taxon>
        <taxon>Paracoccaceae</taxon>
        <taxon>Cereibacter</taxon>
    </lineage>
</organism>
<dbReference type="EnsemblBacteria" id="AGY32461">
    <property type="protein sequence ID" value="AGY32461"/>
    <property type="gene ID" value="RSP_7600"/>
</dbReference>